<evidence type="ECO:0000313" key="2">
    <source>
        <dbReference type="Proteomes" id="UP000240287"/>
    </source>
</evidence>
<evidence type="ECO:0000313" key="1">
    <source>
        <dbReference type="EMBL" id="AOV57718.1"/>
    </source>
</evidence>
<dbReference type="EMBL" id="KU686193">
    <property type="protein sequence ID" value="AOV57718.1"/>
    <property type="molecule type" value="Genomic_DNA"/>
</dbReference>
<gene>
    <name evidence="1" type="ORF">N170310_216</name>
</gene>
<protein>
    <submittedName>
        <fullName evidence="1">Uncharacterized protein</fullName>
    </submittedName>
</protein>
<organism evidence="1 2">
    <name type="scientific">Synechococcus phage S-CAM1</name>
    <dbReference type="NCBI Taxonomy" id="754037"/>
    <lineage>
        <taxon>Viruses</taxon>
        <taxon>Duplodnaviria</taxon>
        <taxon>Heunggongvirae</taxon>
        <taxon>Uroviricota</taxon>
        <taxon>Caudoviricetes</taxon>
        <taxon>Pantevenvirales</taxon>
        <taxon>Kyanoviridae</taxon>
        <taxon>Anaposvirus</taxon>
        <taxon>Anaposvirus socalone</taxon>
    </lineage>
</organism>
<name>A0A1D8KGF0_9CAUD</name>
<proteinExistence type="predicted"/>
<reference evidence="1 2" key="1">
    <citation type="journal article" date="2016" name="Virology">
        <title>The genomic content and context of auxiliary metabolic genes in marine cyanomyoviruses.</title>
        <authorList>
            <person name="Crummett L.T."/>
            <person name="Puxty R.J."/>
            <person name="Weihe C."/>
            <person name="Marston M.F."/>
            <person name="Martiny J.B."/>
        </authorList>
    </citation>
    <scope>NUCLEOTIDE SEQUENCE [LARGE SCALE GENOMIC DNA]</scope>
    <source>
        <strain evidence="1">0310NB17</strain>
    </source>
</reference>
<accession>A0A1D8KGF0</accession>
<dbReference type="Proteomes" id="UP000240287">
    <property type="component" value="Genome"/>
</dbReference>
<sequence length="102" mass="11694">MNKEKVKDQLHELHIELAYIRGMLENVSNQMQELQQIIGESSHQNQVLRVPESYEHPWHQHIRERSVSCGDCIGPERKIYTESVTTRLGFSGGKASTKGPTH</sequence>